<keyword evidence="1" id="KW-0472">Membrane</keyword>
<accession>A0ABV6PG80</accession>
<keyword evidence="3" id="KW-1185">Reference proteome</keyword>
<protein>
    <recommendedName>
        <fullName evidence="4">DUF4129 domain-containing protein</fullName>
    </recommendedName>
</protein>
<reference evidence="2 3" key="1">
    <citation type="submission" date="2024-09" db="EMBL/GenBank/DDBJ databases">
        <authorList>
            <person name="Sun Q."/>
            <person name="Mori K."/>
        </authorList>
    </citation>
    <scope>NUCLEOTIDE SEQUENCE [LARGE SCALE GENOMIC DNA]</scope>
    <source>
        <strain evidence="2 3">NCAIM B.02537</strain>
    </source>
</reference>
<comment type="caution">
    <text evidence="2">The sequence shown here is derived from an EMBL/GenBank/DDBJ whole genome shotgun (WGS) entry which is preliminary data.</text>
</comment>
<evidence type="ECO:0008006" key="4">
    <source>
        <dbReference type="Google" id="ProtNLM"/>
    </source>
</evidence>
<feature type="transmembrane region" description="Helical" evidence="1">
    <location>
        <begin position="69"/>
        <end position="87"/>
    </location>
</feature>
<dbReference type="EMBL" id="JBHLTL010000001">
    <property type="protein sequence ID" value="MFC0588831.1"/>
    <property type="molecule type" value="Genomic_DNA"/>
</dbReference>
<evidence type="ECO:0000313" key="3">
    <source>
        <dbReference type="Proteomes" id="UP001589943"/>
    </source>
</evidence>
<organism evidence="2 3">
    <name type="scientific">Novosphingobium aquiterrae</name>
    <dbReference type="NCBI Taxonomy" id="624388"/>
    <lineage>
        <taxon>Bacteria</taxon>
        <taxon>Pseudomonadati</taxon>
        <taxon>Pseudomonadota</taxon>
        <taxon>Alphaproteobacteria</taxon>
        <taxon>Sphingomonadales</taxon>
        <taxon>Sphingomonadaceae</taxon>
        <taxon>Novosphingobium</taxon>
    </lineage>
</organism>
<sequence length="220" mass="23848">MILTAPAIQGAQAAQDAARDWQAVHADPTIQYAPLPPLQVPPQVDPAWLKFLRGLLEPIGRALGMSWPVLQWVLIGLAAALVLYAAWRLSEPWRERLAPAPDPVDPGWTPDRDAALALLEDADRLAAEGRYDEAAHLLLQRSVGQIASARPDWVQRATTAREIAAIPALPGAARQAFAVIAGRVERSLFALRSLDLTDWQAARAAYADFALQQLPHGTAS</sequence>
<name>A0ABV6PG80_9SPHN</name>
<keyword evidence="1" id="KW-1133">Transmembrane helix</keyword>
<proteinExistence type="predicted"/>
<keyword evidence="1" id="KW-0812">Transmembrane</keyword>
<evidence type="ECO:0000256" key="1">
    <source>
        <dbReference type="SAM" id="Phobius"/>
    </source>
</evidence>
<evidence type="ECO:0000313" key="2">
    <source>
        <dbReference type="EMBL" id="MFC0588831.1"/>
    </source>
</evidence>
<dbReference type="RefSeq" id="WP_379480320.1">
    <property type="nucleotide sequence ID" value="NZ_JBHLTL010000001.1"/>
</dbReference>
<dbReference type="Proteomes" id="UP001589943">
    <property type="component" value="Unassembled WGS sequence"/>
</dbReference>
<gene>
    <name evidence="2" type="ORF">ACFFF7_05340</name>
</gene>